<dbReference type="RefSeq" id="XP_030524807.1">
    <property type="nucleotide sequence ID" value="XM_030668947.2"/>
</dbReference>
<evidence type="ECO:0000256" key="4">
    <source>
        <dbReference type="RuleBase" id="RU003616"/>
    </source>
</evidence>
<keyword evidence="1" id="KW-0809">Transit peptide</keyword>
<dbReference type="SUPFAM" id="SSF49764">
    <property type="entry name" value="HSP20-like chaperones"/>
    <property type="match status" value="1"/>
</dbReference>
<dbReference type="CDD" id="cd06464">
    <property type="entry name" value="ACD_sHsps-like"/>
    <property type="match status" value="1"/>
</dbReference>
<evidence type="ECO:0000256" key="5">
    <source>
        <dbReference type="SAM" id="MobiDB-lite"/>
    </source>
</evidence>
<evidence type="ECO:0000256" key="1">
    <source>
        <dbReference type="ARBA" id="ARBA00022946"/>
    </source>
</evidence>
<dbReference type="PANTHER" id="PTHR46991:SF11">
    <property type="entry name" value="SMALL HEAT SHOCK PROTEIN HSPF"/>
    <property type="match status" value="1"/>
</dbReference>
<dbReference type="Pfam" id="PF00011">
    <property type="entry name" value="HSP20"/>
    <property type="match status" value="1"/>
</dbReference>
<dbReference type="AlphaFoldDB" id="A0A8B8NQM5"/>
<dbReference type="OrthoDB" id="1431247at2759"/>
<proteinExistence type="inferred from homology"/>
<sequence>MEAAGSRTAWDVEADDNVLSLRMDMPGLSRKDVKVSVEQNTLTIKGGGEKESGKGRRRYSGTMDLPPNLFKHGEIKAEMKNGVLKVVVAKVKEEEKKDVLQVKIE</sequence>
<dbReference type="InterPro" id="IPR044656">
    <property type="entry name" value="HSP14.7/HSP23.5/HSP23.6-like"/>
</dbReference>
<dbReference type="InterPro" id="IPR008978">
    <property type="entry name" value="HSP20-like_chaperone"/>
</dbReference>
<evidence type="ECO:0000256" key="2">
    <source>
        <dbReference type="ARBA" id="ARBA00023016"/>
    </source>
</evidence>
<protein>
    <submittedName>
        <fullName evidence="8">Small heat shock protein, chloroplastic-like</fullName>
    </submittedName>
</protein>
<organism evidence="7 8">
    <name type="scientific">Rhodamnia argentea</name>
    <dbReference type="NCBI Taxonomy" id="178133"/>
    <lineage>
        <taxon>Eukaryota</taxon>
        <taxon>Viridiplantae</taxon>
        <taxon>Streptophyta</taxon>
        <taxon>Embryophyta</taxon>
        <taxon>Tracheophyta</taxon>
        <taxon>Spermatophyta</taxon>
        <taxon>Magnoliopsida</taxon>
        <taxon>eudicotyledons</taxon>
        <taxon>Gunneridae</taxon>
        <taxon>Pentapetalae</taxon>
        <taxon>rosids</taxon>
        <taxon>malvids</taxon>
        <taxon>Myrtales</taxon>
        <taxon>Myrtaceae</taxon>
        <taxon>Myrtoideae</taxon>
        <taxon>Myrteae</taxon>
        <taxon>Australasian group</taxon>
        <taxon>Rhodamnia</taxon>
    </lineage>
</organism>
<evidence type="ECO:0000259" key="6">
    <source>
        <dbReference type="PROSITE" id="PS01031"/>
    </source>
</evidence>
<evidence type="ECO:0000313" key="8">
    <source>
        <dbReference type="RefSeq" id="XP_030524807.1"/>
    </source>
</evidence>
<evidence type="ECO:0000313" key="7">
    <source>
        <dbReference type="Proteomes" id="UP000827889"/>
    </source>
</evidence>
<feature type="region of interest" description="Disordered" evidence="5">
    <location>
        <begin position="40"/>
        <end position="67"/>
    </location>
</feature>
<dbReference type="InterPro" id="IPR002068">
    <property type="entry name" value="A-crystallin/Hsp20_dom"/>
</dbReference>
<dbReference type="Gene3D" id="2.60.40.790">
    <property type="match status" value="1"/>
</dbReference>
<accession>A0A8B8NQM5</accession>
<dbReference type="KEGG" id="rarg:115737004"/>
<keyword evidence="2" id="KW-0346">Stress response</keyword>
<reference evidence="8" key="1">
    <citation type="submission" date="2025-08" db="UniProtKB">
        <authorList>
            <consortium name="RefSeq"/>
        </authorList>
    </citation>
    <scope>IDENTIFICATION</scope>
    <source>
        <tissue evidence="8">Leaf</tissue>
    </source>
</reference>
<evidence type="ECO:0000256" key="3">
    <source>
        <dbReference type="PROSITE-ProRule" id="PRU00285"/>
    </source>
</evidence>
<gene>
    <name evidence="8" type="primary">LOC115737004</name>
</gene>
<keyword evidence="7" id="KW-1185">Reference proteome</keyword>
<comment type="similarity">
    <text evidence="3 4">Belongs to the small heat shock protein (HSP20) family.</text>
</comment>
<dbReference type="PANTHER" id="PTHR46991">
    <property type="entry name" value="23.5 KDA HEAT SHOCK PROTEIN, MITOCHONDRIAL"/>
    <property type="match status" value="1"/>
</dbReference>
<dbReference type="GeneID" id="115737004"/>
<feature type="domain" description="SHSP" evidence="6">
    <location>
        <begin position="1"/>
        <end position="105"/>
    </location>
</feature>
<dbReference type="PROSITE" id="PS01031">
    <property type="entry name" value="SHSP"/>
    <property type="match status" value="1"/>
</dbReference>
<name>A0A8B8NQM5_9MYRT</name>
<dbReference type="Proteomes" id="UP000827889">
    <property type="component" value="Chromosome 9"/>
</dbReference>